<gene>
    <name evidence="7" type="ORF">ACFFTL_10480</name>
</gene>
<keyword evidence="1" id="KW-0805">Transcription regulation</keyword>
<protein>
    <submittedName>
        <fullName evidence="7">TetR/AcrR family transcriptional regulator</fullName>
    </submittedName>
</protein>
<dbReference type="InterPro" id="IPR009057">
    <property type="entry name" value="Homeodomain-like_sf"/>
</dbReference>
<sequence length="257" mass="28427">MATTRDSNGKSRSSIDLLWGDRNKPQRNPRPGLSAERIVAVAIELADAEGLEALSMQRVAGMLDFTTMSLYRYFPGKSQLIDVMMDAAASSPPDLSEAANWRERIEMWMSALWERYQQHPWMLQVQVSGPPVGPNQLAWLEASLRSLRDTGLTHNEMLSISLFLNGAVAGLARLTSDVAHAAAASGVDQQDMNSEYAQTLERLLDPERFPTLSAIVATGAFQAGDASGSDTHGFTFALRRLLDGVEDYLEERTRQRR</sequence>
<evidence type="ECO:0000313" key="7">
    <source>
        <dbReference type="EMBL" id="MFB9572738.1"/>
    </source>
</evidence>
<dbReference type="InterPro" id="IPR001647">
    <property type="entry name" value="HTH_TetR"/>
</dbReference>
<comment type="caution">
    <text evidence="7">The sequence shown here is derived from an EMBL/GenBank/DDBJ whole genome shotgun (WGS) entry which is preliminary data.</text>
</comment>
<evidence type="ECO:0000256" key="5">
    <source>
        <dbReference type="SAM" id="MobiDB-lite"/>
    </source>
</evidence>
<feature type="domain" description="HTH tetR-type" evidence="6">
    <location>
        <begin position="32"/>
        <end position="92"/>
    </location>
</feature>
<dbReference type="InterPro" id="IPR004111">
    <property type="entry name" value="Repressor_TetR_C"/>
</dbReference>
<keyword evidence="3" id="KW-0804">Transcription</keyword>
<dbReference type="PANTHER" id="PTHR30055">
    <property type="entry name" value="HTH-TYPE TRANSCRIPTIONAL REGULATOR RUTR"/>
    <property type="match status" value="1"/>
</dbReference>
<dbReference type="Proteomes" id="UP001589710">
    <property type="component" value="Unassembled WGS sequence"/>
</dbReference>
<dbReference type="SUPFAM" id="SSF46689">
    <property type="entry name" value="Homeodomain-like"/>
    <property type="match status" value="1"/>
</dbReference>
<keyword evidence="8" id="KW-1185">Reference proteome</keyword>
<evidence type="ECO:0000313" key="8">
    <source>
        <dbReference type="Proteomes" id="UP001589710"/>
    </source>
</evidence>
<dbReference type="Gene3D" id="1.10.357.10">
    <property type="entry name" value="Tetracycline Repressor, domain 2"/>
    <property type="match status" value="1"/>
</dbReference>
<keyword evidence="2 4" id="KW-0238">DNA-binding</keyword>
<dbReference type="PANTHER" id="PTHR30055:SF151">
    <property type="entry name" value="TRANSCRIPTIONAL REGULATORY PROTEIN"/>
    <property type="match status" value="1"/>
</dbReference>
<feature type="compositionally biased region" description="Polar residues" evidence="5">
    <location>
        <begin position="1"/>
        <end position="14"/>
    </location>
</feature>
<name>A0ABV5R4H7_9ACTN</name>
<dbReference type="InterPro" id="IPR036271">
    <property type="entry name" value="Tet_transcr_reg_TetR-rel_C_sf"/>
</dbReference>
<dbReference type="Pfam" id="PF02909">
    <property type="entry name" value="TetR_C_1"/>
    <property type="match status" value="1"/>
</dbReference>
<evidence type="ECO:0000256" key="3">
    <source>
        <dbReference type="ARBA" id="ARBA00023163"/>
    </source>
</evidence>
<dbReference type="InterPro" id="IPR050109">
    <property type="entry name" value="HTH-type_TetR-like_transc_reg"/>
</dbReference>
<evidence type="ECO:0000256" key="4">
    <source>
        <dbReference type="PROSITE-ProRule" id="PRU00335"/>
    </source>
</evidence>
<organism evidence="7 8">
    <name type="scientific">Streptomyces yanii</name>
    <dbReference type="NCBI Taxonomy" id="78510"/>
    <lineage>
        <taxon>Bacteria</taxon>
        <taxon>Bacillati</taxon>
        <taxon>Actinomycetota</taxon>
        <taxon>Actinomycetes</taxon>
        <taxon>Kitasatosporales</taxon>
        <taxon>Streptomycetaceae</taxon>
        <taxon>Streptomyces</taxon>
    </lineage>
</organism>
<dbReference type="SUPFAM" id="SSF48498">
    <property type="entry name" value="Tetracyclin repressor-like, C-terminal domain"/>
    <property type="match status" value="1"/>
</dbReference>
<evidence type="ECO:0000256" key="1">
    <source>
        <dbReference type="ARBA" id="ARBA00023015"/>
    </source>
</evidence>
<evidence type="ECO:0000256" key="2">
    <source>
        <dbReference type="ARBA" id="ARBA00023125"/>
    </source>
</evidence>
<dbReference type="Pfam" id="PF00440">
    <property type="entry name" value="TetR_N"/>
    <property type="match status" value="1"/>
</dbReference>
<feature type="region of interest" description="Disordered" evidence="5">
    <location>
        <begin position="1"/>
        <end position="31"/>
    </location>
</feature>
<proteinExistence type="predicted"/>
<evidence type="ECO:0000259" key="6">
    <source>
        <dbReference type="PROSITE" id="PS50977"/>
    </source>
</evidence>
<reference evidence="7 8" key="1">
    <citation type="submission" date="2024-09" db="EMBL/GenBank/DDBJ databases">
        <authorList>
            <person name="Sun Q."/>
            <person name="Mori K."/>
        </authorList>
    </citation>
    <scope>NUCLEOTIDE SEQUENCE [LARGE SCALE GENOMIC DNA]</scope>
    <source>
        <strain evidence="7 8">JCM 3331</strain>
    </source>
</reference>
<accession>A0ABV5R4H7</accession>
<dbReference type="RefSeq" id="WP_345509532.1">
    <property type="nucleotide sequence ID" value="NZ_BAAAXD010000003.1"/>
</dbReference>
<feature type="DNA-binding region" description="H-T-H motif" evidence="4">
    <location>
        <begin position="55"/>
        <end position="74"/>
    </location>
</feature>
<dbReference type="Gene3D" id="1.10.10.60">
    <property type="entry name" value="Homeodomain-like"/>
    <property type="match status" value="1"/>
</dbReference>
<dbReference type="PROSITE" id="PS50977">
    <property type="entry name" value="HTH_TETR_2"/>
    <property type="match status" value="1"/>
</dbReference>
<dbReference type="EMBL" id="JBHMCG010000051">
    <property type="protein sequence ID" value="MFB9572738.1"/>
    <property type="molecule type" value="Genomic_DNA"/>
</dbReference>